<dbReference type="Proteomes" id="UP000675664">
    <property type="component" value="Unassembled WGS sequence"/>
</dbReference>
<dbReference type="InterPro" id="IPR009081">
    <property type="entry name" value="PP-bd_ACP"/>
</dbReference>
<keyword evidence="3" id="KW-1185">Reference proteome</keyword>
<evidence type="ECO:0000259" key="1">
    <source>
        <dbReference type="PROSITE" id="PS50075"/>
    </source>
</evidence>
<sequence length="77" mass="8863">MTKIDQEVMEIVAQVARKNTEELCPETRLAEDLILKSMSRIELAALLCDKFKISLNNFEIRMPKTVEEVIQLVNSKL</sequence>
<comment type="caution">
    <text evidence="2">The sequence shown here is derived from an EMBL/GenBank/DDBJ whole genome shotgun (WGS) entry which is preliminary data.</text>
</comment>
<reference evidence="2" key="2">
    <citation type="submission" date="2021-04" db="EMBL/GenBank/DDBJ databases">
        <authorList>
            <person name="Liu J."/>
        </authorList>
    </citation>
    <scope>NUCLEOTIDE SEQUENCE</scope>
    <source>
        <strain evidence="2">BAD-6</strain>
    </source>
</reference>
<dbReference type="AlphaFoldDB" id="A0A8J8B072"/>
<proteinExistence type="predicted"/>
<evidence type="ECO:0000313" key="2">
    <source>
        <dbReference type="EMBL" id="MBR0596904.1"/>
    </source>
</evidence>
<dbReference type="InterPro" id="IPR036736">
    <property type="entry name" value="ACP-like_sf"/>
</dbReference>
<accession>A0A8J8B072</accession>
<feature type="domain" description="Carrier" evidence="1">
    <location>
        <begin position="2"/>
        <end position="77"/>
    </location>
</feature>
<dbReference type="SUPFAM" id="SSF47336">
    <property type="entry name" value="ACP-like"/>
    <property type="match status" value="1"/>
</dbReference>
<dbReference type="PROSITE" id="PS50075">
    <property type="entry name" value="CARRIER"/>
    <property type="match status" value="1"/>
</dbReference>
<dbReference type="Gene3D" id="1.10.1200.10">
    <property type="entry name" value="ACP-like"/>
    <property type="match status" value="1"/>
</dbReference>
<gene>
    <name evidence="2" type="ORF">KCX82_03350</name>
</gene>
<organism evidence="2 3">
    <name type="scientific">Sinanaerobacter chloroacetimidivorans</name>
    <dbReference type="NCBI Taxonomy" id="2818044"/>
    <lineage>
        <taxon>Bacteria</taxon>
        <taxon>Bacillati</taxon>
        <taxon>Bacillota</taxon>
        <taxon>Clostridia</taxon>
        <taxon>Peptostreptococcales</taxon>
        <taxon>Anaerovoracaceae</taxon>
        <taxon>Sinanaerobacter</taxon>
    </lineage>
</organism>
<protein>
    <submittedName>
        <fullName evidence="2">Acyl carrier protein</fullName>
    </submittedName>
</protein>
<reference evidence="2" key="1">
    <citation type="submission" date="2021-04" db="EMBL/GenBank/DDBJ databases">
        <title>Sinoanaerobacter chloroacetimidivorans sp. nov., an obligate anaerobic bacterium isolated from anaerobic sludge.</title>
        <authorList>
            <person name="Bao Y."/>
        </authorList>
    </citation>
    <scope>NUCLEOTIDE SEQUENCE</scope>
    <source>
        <strain evidence="2">BAD-6</strain>
    </source>
</reference>
<name>A0A8J8B072_9FIRM</name>
<dbReference type="RefSeq" id="WP_227017037.1">
    <property type="nucleotide sequence ID" value="NZ_JAGSND010000002.1"/>
</dbReference>
<dbReference type="EMBL" id="JAGSND010000002">
    <property type="protein sequence ID" value="MBR0596904.1"/>
    <property type="molecule type" value="Genomic_DNA"/>
</dbReference>
<evidence type="ECO:0000313" key="3">
    <source>
        <dbReference type="Proteomes" id="UP000675664"/>
    </source>
</evidence>